<dbReference type="InterPro" id="IPR050469">
    <property type="entry name" value="Diguanylate_Cyclase"/>
</dbReference>
<dbReference type="Pfam" id="PF00072">
    <property type="entry name" value="Response_reg"/>
    <property type="match status" value="1"/>
</dbReference>
<dbReference type="SUPFAM" id="SSF52172">
    <property type="entry name" value="CheY-like"/>
    <property type="match status" value="1"/>
</dbReference>
<dbReference type="FunFam" id="3.30.70.270:FF:000001">
    <property type="entry name" value="Diguanylate cyclase domain protein"/>
    <property type="match status" value="1"/>
</dbReference>
<dbReference type="Pfam" id="PF00990">
    <property type="entry name" value="GGDEF"/>
    <property type="match status" value="1"/>
</dbReference>
<proteinExistence type="predicted"/>
<sequence length="310" mass="35449">MNMKTPTDASTSNTTRILLVDDEKETLDLISEYLEKKGFTLSKSASAEHAIHLVEQDGYEIAIVDLHLPGMTGSELLKHIKKIRPHIQVIMITGYGTIRDAVECMKLGASDFITKPILLDHLLLTINRIIQEARLKEQAELAGYYRNLSRTDELTGMYNFRHLISLLKSEVTRHLRYNRTMSLAMIDIDDFKNYNDTRGHEEGNELLMRLAHVFRRNTRNCDILARYGGEEFVIIFPETALEETVVVAERICRTVVATLDVSVTIGLASLPRHTIDHNELIRMADKAMYWGKQHGKNRIVVYEDSMSTCR</sequence>
<feature type="domain" description="Response regulatory" evidence="1">
    <location>
        <begin position="16"/>
        <end position="130"/>
    </location>
</feature>
<dbReference type="SMART" id="SM00267">
    <property type="entry name" value="GGDEF"/>
    <property type="match status" value="1"/>
</dbReference>
<dbReference type="GO" id="GO:1902201">
    <property type="term" value="P:negative regulation of bacterial-type flagellum-dependent cell motility"/>
    <property type="evidence" value="ECO:0007669"/>
    <property type="project" value="TreeGrafter"/>
</dbReference>
<protein>
    <submittedName>
        <fullName evidence="3">Response regulator PleD</fullName>
    </submittedName>
</protein>
<dbReference type="InterPro" id="IPR029787">
    <property type="entry name" value="Nucleotide_cyclase"/>
</dbReference>
<dbReference type="PANTHER" id="PTHR45138">
    <property type="entry name" value="REGULATORY COMPONENTS OF SENSORY TRANSDUCTION SYSTEM"/>
    <property type="match status" value="1"/>
</dbReference>
<dbReference type="InterPro" id="IPR001789">
    <property type="entry name" value="Sig_transdc_resp-reg_receiver"/>
</dbReference>
<dbReference type="EMBL" id="CAADRM010000119">
    <property type="protein sequence ID" value="VFU16401.1"/>
    <property type="molecule type" value="Genomic_DNA"/>
</dbReference>
<dbReference type="InterPro" id="IPR000160">
    <property type="entry name" value="GGDEF_dom"/>
</dbReference>
<accession>A0A485M3R8</accession>
<dbReference type="PROSITE" id="PS50887">
    <property type="entry name" value="GGDEF"/>
    <property type="match status" value="1"/>
</dbReference>
<dbReference type="GO" id="GO:0005886">
    <property type="term" value="C:plasma membrane"/>
    <property type="evidence" value="ECO:0007669"/>
    <property type="project" value="TreeGrafter"/>
</dbReference>
<dbReference type="Gene3D" id="3.30.70.270">
    <property type="match status" value="1"/>
</dbReference>
<dbReference type="NCBIfam" id="TIGR00254">
    <property type="entry name" value="GGDEF"/>
    <property type="match status" value="1"/>
</dbReference>
<gene>
    <name evidence="3" type="primary">pleD</name>
    <name evidence="3" type="ORF">SCFA_540026</name>
</gene>
<dbReference type="PROSITE" id="PS50110">
    <property type="entry name" value="RESPONSE_REGULATORY"/>
    <property type="match status" value="1"/>
</dbReference>
<organism evidence="3">
    <name type="scientific">anaerobic digester metagenome</name>
    <dbReference type="NCBI Taxonomy" id="1263854"/>
    <lineage>
        <taxon>unclassified sequences</taxon>
        <taxon>metagenomes</taxon>
        <taxon>ecological metagenomes</taxon>
    </lineage>
</organism>
<evidence type="ECO:0000313" key="3">
    <source>
        <dbReference type="EMBL" id="VFU16401.1"/>
    </source>
</evidence>
<dbReference type="CDD" id="cd01949">
    <property type="entry name" value="GGDEF"/>
    <property type="match status" value="1"/>
</dbReference>
<dbReference type="InterPro" id="IPR011006">
    <property type="entry name" value="CheY-like_superfamily"/>
</dbReference>
<reference evidence="3" key="1">
    <citation type="submission" date="2019-03" db="EMBL/GenBank/DDBJ databases">
        <authorList>
            <person name="Hao L."/>
        </authorList>
    </citation>
    <scope>NUCLEOTIDE SEQUENCE</scope>
</reference>
<dbReference type="InterPro" id="IPR043128">
    <property type="entry name" value="Rev_trsase/Diguanyl_cyclase"/>
</dbReference>
<evidence type="ECO:0000259" key="2">
    <source>
        <dbReference type="PROSITE" id="PS50887"/>
    </source>
</evidence>
<dbReference type="PANTHER" id="PTHR45138:SF9">
    <property type="entry name" value="DIGUANYLATE CYCLASE DGCM-RELATED"/>
    <property type="match status" value="1"/>
</dbReference>
<dbReference type="AlphaFoldDB" id="A0A485M3R8"/>
<dbReference type="GO" id="GO:0000160">
    <property type="term" value="P:phosphorelay signal transduction system"/>
    <property type="evidence" value="ECO:0007669"/>
    <property type="project" value="InterPro"/>
</dbReference>
<feature type="domain" description="GGDEF" evidence="2">
    <location>
        <begin position="179"/>
        <end position="304"/>
    </location>
</feature>
<dbReference type="GO" id="GO:0052621">
    <property type="term" value="F:diguanylate cyclase activity"/>
    <property type="evidence" value="ECO:0007669"/>
    <property type="project" value="TreeGrafter"/>
</dbReference>
<name>A0A485M3R8_9ZZZZ</name>
<dbReference type="GO" id="GO:0043709">
    <property type="term" value="P:cell adhesion involved in single-species biofilm formation"/>
    <property type="evidence" value="ECO:0007669"/>
    <property type="project" value="TreeGrafter"/>
</dbReference>
<evidence type="ECO:0000259" key="1">
    <source>
        <dbReference type="PROSITE" id="PS50110"/>
    </source>
</evidence>
<dbReference type="Gene3D" id="3.40.50.2300">
    <property type="match status" value="1"/>
</dbReference>
<dbReference type="SMART" id="SM00448">
    <property type="entry name" value="REC"/>
    <property type="match status" value="1"/>
</dbReference>
<dbReference type="SUPFAM" id="SSF55073">
    <property type="entry name" value="Nucleotide cyclase"/>
    <property type="match status" value="1"/>
</dbReference>